<dbReference type="Pfam" id="PF00722">
    <property type="entry name" value="Glyco_hydro_16"/>
    <property type="match status" value="1"/>
</dbReference>
<protein>
    <submittedName>
        <fullName evidence="7">Utr2 protein</fullName>
    </submittedName>
</protein>
<proteinExistence type="predicted"/>
<feature type="chain" id="PRO_5044011497" evidence="5">
    <location>
        <begin position="20"/>
        <end position="434"/>
    </location>
</feature>
<comment type="caution">
    <text evidence="7">The sequence shown here is derived from an EMBL/GenBank/DDBJ whole genome shotgun (WGS) entry which is preliminary data.</text>
</comment>
<dbReference type="GO" id="GO:0016757">
    <property type="term" value="F:glycosyltransferase activity"/>
    <property type="evidence" value="ECO:0007669"/>
    <property type="project" value="TreeGrafter"/>
</dbReference>
<dbReference type="SUPFAM" id="SSF49899">
    <property type="entry name" value="Concanavalin A-like lectins/glucanases"/>
    <property type="match status" value="1"/>
</dbReference>
<gene>
    <name evidence="7" type="ORF">DASC09_006770</name>
</gene>
<dbReference type="PANTHER" id="PTHR10963:SF22">
    <property type="entry name" value="GLYCOSIDASE CRH2-RELATED"/>
    <property type="match status" value="1"/>
</dbReference>
<dbReference type="EMBL" id="BTFZ01000001">
    <property type="protein sequence ID" value="GMM33352.1"/>
    <property type="molecule type" value="Genomic_DNA"/>
</dbReference>
<dbReference type="RefSeq" id="XP_064850352.1">
    <property type="nucleotide sequence ID" value="XM_064994280.1"/>
</dbReference>
<dbReference type="GO" id="GO:0004553">
    <property type="term" value="F:hydrolase activity, hydrolyzing O-glycosyl compounds"/>
    <property type="evidence" value="ECO:0007669"/>
    <property type="project" value="InterPro"/>
</dbReference>
<evidence type="ECO:0000256" key="4">
    <source>
        <dbReference type="SAM" id="MobiDB-lite"/>
    </source>
</evidence>
<dbReference type="PANTHER" id="PTHR10963">
    <property type="entry name" value="GLYCOSYL HYDROLASE-RELATED"/>
    <property type="match status" value="1"/>
</dbReference>
<evidence type="ECO:0000259" key="6">
    <source>
        <dbReference type="PROSITE" id="PS51762"/>
    </source>
</evidence>
<dbReference type="AlphaFoldDB" id="A0AAV5QFB3"/>
<evidence type="ECO:0000256" key="3">
    <source>
        <dbReference type="ARBA" id="ARBA00023295"/>
    </source>
</evidence>
<evidence type="ECO:0000256" key="5">
    <source>
        <dbReference type="SAM" id="SignalP"/>
    </source>
</evidence>
<dbReference type="InterPro" id="IPR013320">
    <property type="entry name" value="ConA-like_dom_sf"/>
</dbReference>
<dbReference type="InterPro" id="IPR000757">
    <property type="entry name" value="Beta-glucanase-like"/>
</dbReference>
<reference evidence="7 8" key="1">
    <citation type="journal article" date="2023" name="Elife">
        <title>Identification of key yeast species and microbe-microbe interactions impacting larval growth of Drosophila in the wild.</title>
        <authorList>
            <person name="Mure A."/>
            <person name="Sugiura Y."/>
            <person name="Maeda R."/>
            <person name="Honda K."/>
            <person name="Sakurai N."/>
            <person name="Takahashi Y."/>
            <person name="Watada M."/>
            <person name="Katoh T."/>
            <person name="Gotoh A."/>
            <person name="Gotoh Y."/>
            <person name="Taniguchi I."/>
            <person name="Nakamura K."/>
            <person name="Hayashi T."/>
            <person name="Katayama T."/>
            <person name="Uemura T."/>
            <person name="Hattori Y."/>
        </authorList>
    </citation>
    <scope>NUCLEOTIDE SEQUENCE [LARGE SCALE GENOMIC DNA]</scope>
    <source>
        <strain evidence="7 8">SC-9</strain>
    </source>
</reference>
<feature type="compositionally biased region" description="Polar residues" evidence="4">
    <location>
        <begin position="331"/>
        <end position="359"/>
    </location>
</feature>
<keyword evidence="2" id="KW-0378">Hydrolase</keyword>
<evidence type="ECO:0000313" key="8">
    <source>
        <dbReference type="Proteomes" id="UP001360560"/>
    </source>
</evidence>
<dbReference type="InterPro" id="IPR050546">
    <property type="entry name" value="Glycosyl_Hydrlase_16"/>
</dbReference>
<feature type="signal peptide" evidence="5">
    <location>
        <begin position="1"/>
        <end position="19"/>
    </location>
</feature>
<evidence type="ECO:0000256" key="2">
    <source>
        <dbReference type="ARBA" id="ARBA00022801"/>
    </source>
</evidence>
<dbReference type="Gene3D" id="2.60.120.200">
    <property type="match status" value="1"/>
</dbReference>
<keyword evidence="1 5" id="KW-0732">Signal</keyword>
<feature type="region of interest" description="Disordered" evidence="4">
    <location>
        <begin position="331"/>
        <end position="381"/>
    </location>
</feature>
<organism evidence="7 8">
    <name type="scientific">Saccharomycopsis crataegensis</name>
    <dbReference type="NCBI Taxonomy" id="43959"/>
    <lineage>
        <taxon>Eukaryota</taxon>
        <taxon>Fungi</taxon>
        <taxon>Dikarya</taxon>
        <taxon>Ascomycota</taxon>
        <taxon>Saccharomycotina</taxon>
        <taxon>Saccharomycetes</taxon>
        <taxon>Saccharomycopsidaceae</taxon>
        <taxon>Saccharomycopsis</taxon>
    </lineage>
</organism>
<dbReference type="GO" id="GO:0005975">
    <property type="term" value="P:carbohydrate metabolic process"/>
    <property type="evidence" value="ECO:0007669"/>
    <property type="project" value="InterPro"/>
</dbReference>
<name>A0AAV5QFB3_9ASCO</name>
<evidence type="ECO:0000256" key="1">
    <source>
        <dbReference type="ARBA" id="ARBA00022729"/>
    </source>
</evidence>
<dbReference type="GO" id="GO:0031505">
    <property type="term" value="P:fungal-type cell wall organization"/>
    <property type="evidence" value="ECO:0007669"/>
    <property type="project" value="TreeGrafter"/>
</dbReference>
<keyword evidence="8" id="KW-1185">Reference proteome</keyword>
<sequence>MHILSLVLLVASVLKVSSAAISCNATNPCPIDTPCCDQYGLCGVGSFCLAGCNPLWSYNMSACMPQPICKNSNTSFTKTNQFLSEDDYYGDASQSDWTYQGTILEYDDSIILAMTESASSTVVSSTRFIWYGHIDARIKSSHLAGVVTAFILFSNVQDEVDYENVGVDLYKWQTNYYYQGILNWTHSKNITTTDSTFDNYHVLGIDWTEDRLQWIVNGEVGRTLYKNETWNATSQSYYYPQTPSRIQISLWAGGASKDIGTVDWAGGAIDWSAPDLTDPGYYYAFIDSANITCYDPPSGTKQSGTNAYIYTGTTGNQSDVEITDDKTWIGSTNATGFNPQNSGNTSNITLTKSSDGSTPTGLGTGGHADGDDGEADSNNDGTTYTYTGSGFIQFASSTSSAFNVSNLASVRVDASNLFNVISLAAVVIATMVLM</sequence>
<dbReference type="GeneID" id="90071331"/>
<dbReference type="Proteomes" id="UP001360560">
    <property type="component" value="Unassembled WGS sequence"/>
</dbReference>
<accession>A0AAV5QFB3</accession>
<evidence type="ECO:0000313" key="7">
    <source>
        <dbReference type="EMBL" id="GMM33352.1"/>
    </source>
</evidence>
<dbReference type="PROSITE" id="PS51762">
    <property type="entry name" value="GH16_2"/>
    <property type="match status" value="1"/>
</dbReference>
<feature type="domain" description="GH16" evidence="6">
    <location>
        <begin position="59"/>
        <end position="273"/>
    </location>
</feature>
<dbReference type="GO" id="GO:0009277">
    <property type="term" value="C:fungal-type cell wall"/>
    <property type="evidence" value="ECO:0007669"/>
    <property type="project" value="TreeGrafter"/>
</dbReference>
<keyword evidence="3" id="KW-0326">Glycosidase</keyword>